<comment type="caution">
    <text evidence="2">The sequence shown here is derived from an EMBL/GenBank/DDBJ whole genome shotgun (WGS) entry which is preliminary data.</text>
</comment>
<accession>A0A418YHF6</accession>
<evidence type="ECO:0000256" key="1">
    <source>
        <dbReference type="SAM" id="Phobius"/>
    </source>
</evidence>
<proteinExistence type="predicted"/>
<gene>
    <name evidence="2" type="ORF">D1Z90_06120</name>
</gene>
<dbReference type="RefSeq" id="WP_119909866.1">
    <property type="nucleotide sequence ID" value="NZ_QZCH01000004.1"/>
</dbReference>
<keyword evidence="3" id="KW-1185">Reference proteome</keyword>
<reference evidence="2 3" key="2">
    <citation type="submission" date="2019-01" db="EMBL/GenBank/DDBJ databases">
        <title>Motilimonas pumilus sp. nov., isolated from the gut of sea cucumber (Apostichopus japonicus).</title>
        <authorList>
            <person name="Wang F.-Q."/>
            <person name="Ren L.-H."/>
            <person name="Lin Y.-W."/>
            <person name="Sun G.-H."/>
            <person name="Du Z.-J."/>
            <person name="Zhao J.-X."/>
            <person name="Liu X.-J."/>
            <person name="Liu L.-J."/>
        </authorList>
    </citation>
    <scope>NUCLEOTIDE SEQUENCE [LARGE SCALE GENOMIC DNA]</scope>
    <source>
        <strain evidence="2 3">PLHSC7-2</strain>
    </source>
</reference>
<evidence type="ECO:0000313" key="2">
    <source>
        <dbReference type="EMBL" id="RJG49531.1"/>
    </source>
</evidence>
<feature type="transmembrane region" description="Helical" evidence="1">
    <location>
        <begin position="21"/>
        <end position="43"/>
    </location>
</feature>
<protein>
    <submittedName>
        <fullName evidence="2">Uncharacterized protein</fullName>
    </submittedName>
</protein>
<dbReference type="AlphaFoldDB" id="A0A418YHF6"/>
<organism evidence="2 3">
    <name type="scientific">Motilimonas pumila</name>
    <dbReference type="NCBI Taxonomy" id="2303987"/>
    <lineage>
        <taxon>Bacteria</taxon>
        <taxon>Pseudomonadati</taxon>
        <taxon>Pseudomonadota</taxon>
        <taxon>Gammaproteobacteria</taxon>
        <taxon>Alteromonadales</taxon>
        <taxon>Alteromonadales genera incertae sedis</taxon>
        <taxon>Motilimonas</taxon>
    </lineage>
</organism>
<feature type="transmembrane region" description="Helical" evidence="1">
    <location>
        <begin position="63"/>
        <end position="80"/>
    </location>
</feature>
<sequence length="127" mass="13907">MKFFPTEQYSKPWWRALQIIATVWVLVGGFLALQSSAIMFGWLTPPALEQGTPLSEVMYVARLFVVLGVLYVAAGIGLLLRTSWGKVLGYIACATCLMAVPLGTAMAFIMFFAIRKNQGQFGARPGV</sequence>
<feature type="transmembrane region" description="Helical" evidence="1">
    <location>
        <begin position="87"/>
        <end position="114"/>
    </location>
</feature>
<dbReference type="EMBL" id="QZCH01000004">
    <property type="protein sequence ID" value="RJG49531.1"/>
    <property type="molecule type" value="Genomic_DNA"/>
</dbReference>
<name>A0A418YHF6_9GAMM</name>
<reference evidence="2 3" key="1">
    <citation type="submission" date="2018-09" db="EMBL/GenBank/DDBJ databases">
        <authorList>
            <person name="Wang F."/>
        </authorList>
    </citation>
    <scope>NUCLEOTIDE SEQUENCE [LARGE SCALE GENOMIC DNA]</scope>
    <source>
        <strain evidence="2 3">PLHSC7-2</strain>
    </source>
</reference>
<keyword evidence="1" id="KW-1133">Transmembrane helix</keyword>
<keyword evidence="1" id="KW-0472">Membrane</keyword>
<dbReference type="Proteomes" id="UP000283255">
    <property type="component" value="Unassembled WGS sequence"/>
</dbReference>
<keyword evidence="1" id="KW-0812">Transmembrane</keyword>
<evidence type="ECO:0000313" key="3">
    <source>
        <dbReference type="Proteomes" id="UP000283255"/>
    </source>
</evidence>